<dbReference type="Pfam" id="PF07530">
    <property type="entry name" value="PRE_C2HC"/>
    <property type="match status" value="1"/>
</dbReference>
<comment type="caution">
    <text evidence="3">The sequence shown here is derived from an EMBL/GenBank/DDBJ whole genome shotgun (WGS) entry which is preliminary data.</text>
</comment>
<feature type="domain" description="Pre-C2HC" evidence="2">
    <location>
        <begin position="31"/>
        <end position="100"/>
    </location>
</feature>
<evidence type="ECO:0000313" key="3">
    <source>
        <dbReference type="EMBL" id="KAL0852849.1"/>
    </source>
</evidence>
<dbReference type="InterPro" id="IPR006579">
    <property type="entry name" value="Pre_C2HC_dom"/>
</dbReference>
<gene>
    <name evidence="3" type="ORF">ABMA27_012647</name>
</gene>
<organism evidence="3 4">
    <name type="scientific">Loxostege sticticalis</name>
    <name type="common">Beet webworm moth</name>
    <dbReference type="NCBI Taxonomy" id="481309"/>
    <lineage>
        <taxon>Eukaryota</taxon>
        <taxon>Metazoa</taxon>
        <taxon>Ecdysozoa</taxon>
        <taxon>Arthropoda</taxon>
        <taxon>Hexapoda</taxon>
        <taxon>Insecta</taxon>
        <taxon>Pterygota</taxon>
        <taxon>Neoptera</taxon>
        <taxon>Endopterygota</taxon>
        <taxon>Lepidoptera</taxon>
        <taxon>Glossata</taxon>
        <taxon>Ditrysia</taxon>
        <taxon>Pyraloidea</taxon>
        <taxon>Crambidae</taxon>
        <taxon>Pyraustinae</taxon>
        <taxon>Loxostege</taxon>
    </lineage>
</organism>
<accession>A0ABR3GZK3</accession>
<evidence type="ECO:0000256" key="1">
    <source>
        <dbReference type="SAM" id="MobiDB-lite"/>
    </source>
</evidence>
<feature type="region of interest" description="Disordered" evidence="1">
    <location>
        <begin position="160"/>
        <end position="266"/>
    </location>
</feature>
<dbReference type="SMART" id="SM00596">
    <property type="entry name" value="PRE_C2HC"/>
    <property type="match status" value="1"/>
</dbReference>
<evidence type="ECO:0000259" key="2">
    <source>
        <dbReference type="SMART" id="SM00596"/>
    </source>
</evidence>
<keyword evidence="4" id="KW-1185">Reference proteome</keyword>
<dbReference type="EMBL" id="JBEUOH010000031">
    <property type="protein sequence ID" value="KAL0852849.1"/>
    <property type="molecule type" value="Genomic_DNA"/>
</dbReference>
<dbReference type="Proteomes" id="UP001549920">
    <property type="component" value="Unassembled WGS sequence"/>
</dbReference>
<reference evidence="3 4" key="1">
    <citation type="submission" date="2024-06" db="EMBL/GenBank/DDBJ databases">
        <title>A chromosome-level genome assembly of beet webworm, Loxostege sticticalis.</title>
        <authorList>
            <person name="Zhang Y."/>
        </authorList>
    </citation>
    <scope>NUCLEOTIDE SEQUENCE [LARGE SCALE GENOMIC DNA]</scope>
    <source>
        <strain evidence="3">AQ026</strain>
        <tissue evidence="3">Whole body</tissue>
    </source>
</reference>
<name>A0ABR3GZK3_LOXSC</name>
<sequence>MFNTSIIIRTPIEEERELRVVIRGLPKELDTESVLSDIRAQGYPAKQVHRLFKARSREAYDMVQVVLDHSAEAKDVFNIQAVCSISGLKVEPPRKRGTPGQCHRCQLYGHSARNCRARPRCVKCLGNHGTADCDRNRATATEPPSCVLCGSLGHPANYRGCPKAPRPQPRAPTAQAPRPARASSTRAFVAPPEIPSLRPCRPNPWKLPTSTAPLTSQPTEVVTAPNAAPSVAPALAPKAPNPRPTAPKAQPPRAPAPKAQAAPPTAPKGYLSEISFLKNYLMGFNIEEVMILNRKIRAAQNDPDLVLAALCEHEELVTSFYSKF</sequence>
<feature type="compositionally biased region" description="Low complexity" evidence="1">
    <location>
        <begin position="171"/>
        <end position="187"/>
    </location>
</feature>
<protein>
    <recommendedName>
        <fullName evidence="2">Pre-C2HC domain-containing protein</fullName>
    </recommendedName>
</protein>
<dbReference type="PANTHER" id="PTHR33273:SF2">
    <property type="entry name" value="ENDONUCLEASE_EXONUCLEASE_PHOSPHATASE DOMAIN-CONTAINING PROTEIN"/>
    <property type="match status" value="1"/>
</dbReference>
<evidence type="ECO:0000313" key="4">
    <source>
        <dbReference type="Proteomes" id="UP001549920"/>
    </source>
</evidence>
<proteinExistence type="predicted"/>
<dbReference type="PANTHER" id="PTHR33273">
    <property type="entry name" value="DOMAIN-CONTAINING PROTEIN, PUTATIVE-RELATED"/>
    <property type="match status" value="1"/>
</dbReference>
<feature type="compositionally biased region" description="Polar residues" evidence="1">
    <location>
        <begin position="208"/>
        <end position="220"/>
    </location>
</feature>
<feature type="compositionally biased region" description="Pro residues" evidence="1">
    <location>
        <begin position="239"/>
        <end position="255"/>
    </location>
</feature>